<evidence type="ECO:0000256" key="7">
    <source>
        <dbReference type="ARBA" id="ARBA00022989"/>
    </source>
</evidence>
<keyword evidence="12" id="KW-1185">Reference proteome</keyword>
<evidence type="ECO:0000256" key="10">
    <source>
        <dbReference type="ARBA" id="ARBA00023180"/>
    </source>
</evidence>
<gene>
    <name evidence="11" type="primary">A08p019680.1_BraROA</name>
    <name evidence="11" type="ORF">IGI04_030984</name>
</gene>
<reference evidence="11 12" key="1">
    <citation type="submission" date="2021-03" db="EMBL/GenBank/DDBJ databases">
        <authorList>
            <person name="King G.J."/>
            <person name="Bancroft I."/>
            <person name="Baten A."/>
            <person name="Bloomfield J."/>
            <person name="Borpatragohain P."/>
            <person name="He Z."/>
            <person name="Irish N."/>
            <person name="Irwin J."/>
            <person name="Liu K."/>
            <person name="Mauleon R.P."/>
            <person name="Moore J."/>
            <person name="Morris R."/>
            <person name="Ostergaard L."/>
            <person name="Wang B."/>
            <person name="Wells R."/>
        </authorList>
    </citation>
    <scope>NUCLEOTIDE SEQUENCE [LARGE SCALE GENOMIC DNA]</scope>
    <source>
        <strain evidence="11">R-o-18</strain>
        <tissue evidence="11">Leaf</tissue>
    </source>
</reference>
<dbReference type="EMBL" id="JADBGQ010000007">
    <property type="protein sequence ID" value="KAG5389443.1"/>
    <property type="molecule type" value="Genomic_DNA"/>
</dbReference>
<protein>
    <recommendedName>
        <fullName evidence="13">Leucine-rich repeat-containing N-terminal plant-type domain-containing protein</fullName>
    </recommendedName>
</protein>
<dbReference type="PRINTS" id="PR00019">
    <property type="entry name" value="LEURICHRPT"/>
</dbReference>
<name>A0ABQ7LUY2_BRACM</name>
<dbReference type="Proteomes" id="UP000823674">
    <property type="component" value="Chromosome A08"/>
</dbReference>
<dbReference type="Pfam" id="PF00560">
    <property type="entry name" value="LRR_1"/>
    <property type="match status" value="4"/>
</dbReference>
<keyword evidence="3" id="KW-1003">Cell membrane</keyword>
<keyword evidence="7" id="KW-1133">Transmembrane helix</keyword>
<keyword evidence="4" id="KW-0433">Leucine-rich repeat</keyword>
<comment type="similarity">
    <text evidence="2">Belongs to the RLP family.</text>
</comment>
<evidence type="ECO:0000256" key="5">
    <source>
        <dbReference type="ARBA" id="ARBA00022692"/>
    </source>
</evidence>
<dbReference type="PROSITE" id="PS51450">
    <property type="entry name" value="LRR"/>
    <property type="match status" value="1"/>
</dbReference>
<evidence type="ECO:0000256" key="6">
    <source>
        <dbReference type="ARBA" id="ARBA00022737"/>
    </source>
</evidence>
<evidence type="ECO:0000256" key="9">
    <source>
        <dbReference type="ARBA" id="ARBA00023170"/>
    </source>
</evidence>
<evidence type="ECO:0000256" key="8">
    <source>
        <dbReference type="ARBA" id="ARBA00023136"/>
    </source>
</evidence>
<evidence type="ECO:0000256" key="1">
    <source>
        <dbReference type="ARBA" id="ARBA00004251"/>
    </source>
</evidence>
<dbReference type="InterPro" id="IPR032675">
    <property type="entry name" value="LRR_dom_sf"/>
</dbReference>
<evidence type="ECO:0000313" key="12">
    <source>
        <dbReference type="Proteomes" id="UP000823674"/>
    </source>
</evidence>
<comment type="caution">
    <text evidence="11">The sequence shown here is derived from an EMBL/GenBank/DDBJ whole genome shotgun (WGS) entry which is preliminary data.</text>
</comment>
<dbReference type="InterPro" id="IPR001611">
    <property type="entry name" value="Leu-rich_rpt"/>
</dbReference>
<evidence type="ECO:0000256" key="2">
    <source>
        <dbReference type="ARBA" id="ARBA00009592"/>
    </source>
</evidence>
<sequence length="261" mass="29275">MNPLLGIVSLRNNQFKGPIEFRNTSSFSKLHILFLQQNKFNGHIPKSISKISNLKNLDLHDNNFTGSVPNLANLEYLDLSYNKLEGEIPGSLGDMLELMLSHNSFSSFGKSFELSDLTHIHGILPPDGTHLVSVDISGNQLEGKPPPSLINCISLEFLNVKSNRIKDTFPILVGFSTVVNVLILRQNELYGPLYHPRMSIGFQSLKIIDLSHNHFNGTLLPFYFSNRREITNLTKRSSGYMGDGYSTNSMEMVNKGVDMLF</sequence>
<dbReference type="SUPFAM" id="SSF52058">
    <property type="entry name" value="L domain-like"/>
    <property type="match status" value="1"/>
</dbReference>
<accession>A0ABQ7LUY2</accession>
<evidence type="ECO:0000256" key="3">
    <source>
        <dbReference type="ARBA" id="ARBA00022475"/>
    </source>
</evidence>
<keyword evidence="5" id="KW-0812">Transmembrane</keyword>
<keyword evidence="10" id="KW-0325">Glycoprotein</keyword>
<evidence type="ECO:0000256" key="4">
    <source>
        <dbReference type="ARBA" id="ARBA00022614"/>
    </source>
</evidence>
<keyword evidence="8" id="KW-0472">Membrane</keyword>
<evidence type="ECO:0008006" key="13">
    <source>
        <dbReference type="Google" id="ProtNLM"/>
    </source>
</evidence>
<dbReference type="PANTHER" id="PTHR27004:SF454">
    <property type="entry name" value="RECEPTOR-LIKE PROTEIN 30"/>
    <property type="match status" value="1"/>
</dbReference>
<proteinExistence type="inferred from homology"/>
<evidence type="ECO:0000313" key="11">
    <source>
        <dbReference type="EMBL" id="KAG5389443.1"/>
    </source>
</evidence>
<keyword evidence="9" id="KW-0675">Receptor</keyword>
<keyword evidence="6" id="KW-0677">Repeat</keyword>
<dbReference type="Gene3D" id="3.80.10.10">
    <property type="entry name" value="Ribonuclease Inhibitor"/>
    <property type="match status" value="1"/>
</dbReference>
<organism evidence="11 12">
    <name type="scientific">Brassica rapa subsp. trilocularis</name>
    <dbReference type="NCBI Taxonomy" id="1813537"/>
    <lineage>
        <taxon>Eukaryota</taxon>
        <taxon>Viridiplantae</taxon>
        <taxon>Streptophyta</taxon>
        <taxon>Embryophyta</taxon>
        <taxon>Tracheophyta</taxon>
        <taxon>Spermatophyta</taxon>
        <taxon>Magnoliopsida</taxon>
        <taxon>eudicotyledons</taxon>
        <taxon>Gunneridae</taxon>
        <taxon>Pentapetalae</taxon>
        <taxon>rosids</taxon>
        <taxon>malvids</taxon>
        <taxon>Brassicales</taxon>
        <taxon>Brassicaceae</taxon>
        <taxon>Brassiceae</taxon>
        <taxon>Brassica</taxon>
    </lineage>
</organism>
<comment type="subcellular location">
    <subcellularLocation>
        <location evidence="1">Cell membrane</location>
        <topology evidence="1">Single-pass type I membrane protein</topology>
    </subcellularLocation>
</comment>
<dbReference type="PANTHER" id="PTHR27004">
    <property type="entry name" value="RECEPTOR-LIKE PROTEIN 12 ISOFORM X1"/>
    <property type="match status" value="1"/>
</dbReference>